<keyword evidence="2 3" id="KW-0342">GTP-binding</keyword>
<keyword evidence="1 3" id="KW-0547">Nucleotide-binding</keyword>
<feature type="region of interest" description="Disordered" evidence="4">
    <location>
        <begin position="561"/>
        <end position="582"/>
    </location>
</feature>
<dbReference type="CDD" id="cd01850">
    <property type="entry name" value="CDC_Septin"/>
    <property type="match status" value="1"/>
</dbReference>
<sequence length="684" mass="76214">MSASTPTQPSGPPVPPVKPILSSPGAYMANFQSPGNGGPGSVVGAAAAPGSTGASPVAPITAGIHSSNKTHEKPTIAARPIPPPTLPKYSSSFNKIDRDRNEFTKIDKAEREKLQSKREMFFKSESNSPSGPPPNPPVLGNLNLANNNVVNNSSSHLNSAGSDKHSLNSHTTNSSLGSNVTNMNNNNNNNNNHNSVTSNGNGVNGLANSLTNISLKEKRDAIMHANNHHDVLLQNNGHHHSSDSNKILNERHEKEKPVVKSKPKELDGYVGFANLPNQVYRKAVKKGFEFTLMVVGEAGLGKSTLINSLFLSDVYHPEQHPGPSKRIKKTVTVESTKVLLKENGVNLTLTVVDTPGFGTAVDNSNCWVPIVEFVENKYEEYLTAESRVHRMAIPDSRVHVCLYFIAPSGHGLKPLDIEFMQRLCDKVNIIPVISKADTLTPEEITHFKKQILNEIAQHKIKIYDFPDPSDEEEDAKTLRQLRSRVPFAVVGANAIIEIDGRKIRGRRYPWGVVEVESLDHCDFIALRNMVIRTHLQDLKDVTNNVHYENYRCRKLAGLGNDGKTKLSNKNPLAQMEEEKREHESKMKKMEAEMEQVFEMKVKEKKQKLKDSEAELTRRHEERKKALELQIRELEDRRKAFEIEKAEWEQQNGVTLEELRRKSLEANSKETVDGKDKGKKKKGLF</sequence>
<evidence type="ECO:0000256" key="3">
    <source>
        <dbReference type="RuleBase" id="RU004560"/>
    </source>
</evidence>
<feature type="compositionally biased region" description="Basic and acidic residues" evidence="4">
    <location>
        <begin position="656"/>
        <end position="675"/>
    </location>
</feature>
<evidence type="ECO:0000256" key="4">
    <source>
        <dbReference type="SAM" id="MobiDB-lite"/>
    </source>
</evidence>
<dbReference type="PROSITE" id="PS51719">
    <property type="entry name" value="G_SEPTIN"/>
    <property type="match status" value="1"/>
</dbReference>
<dbReference type="Pfam" id="PF00735">
    <property type="entry name" value="Septin"/>
    <property type="match status" value="1"/>
</dbReference>
<feature type="region of interest" description="Disordered" evidence="4">
    <location>
        <begin position="651"/>
        <end position="684"/>
    </location>
</feature>
<reference evidence="7" key="1">
    <citation type="journal article" date="2015" name="Proc. Natl. Acad. Sci. U.S.A.">
        <title>Genome sequence of the Asian Tiger mosquito, Aedes albopictus, reveals insights into its biology, genetics, and evolution.</title>
        <authorList>
            <person name="Chen X.G."/>
            <person name="Jiang X."/>
            <person name="Gu J."/>
            <person name="Xu M."/>
            <person name="Wu Y."/>
            <person name="Deng Y."/>
            <person name="Zhang C."/>
            <person name="Bonizzoni M."/>
            <person name="Dermauw W."/>
            <person name="Vontas J."/>
            <person name="Armbruster P."/>
            <person name="Huang X."/>
            <person name="Yang Y."/>
            <person name="Zhang H."/>
            <person name="He W."/>
            <person name="Peng H."/>
            <person name="Liu Y."/>
            <person name="Wu K."/>
            <person name="Chen J."/>
            <person name="Lirakis M."/>
            <person name="Topalis P."/>
            <person name="Van Leeuwen T."/>
            <person name="Hall A.B."/>
            <person name="Jiang X."/>
            <person name="Thorpe C."/>
            <person name="Mueller R.L."/>
            <person name="Sun C."/>
            <person name="Waterhouse R.M."/>
            <person name="Yan G."/>
            <person name="Tu Z.J."/>
            <person name="Fang X."/>
            <person name="James A.A."/>
        </authorList>
    </citation>
    <scope>NUCLEOTIDE SEQUENCE [LARGE SCALE GENOMIC DNA]</scope>
    <source>
        <strain evidence="7">Foshan</strain>
    </source>
</reference>
<feature type="compositionally biased region" description="Low complexity" evidence="4">
    <location>
        <begin position="42"/>
        <end position="59"/>
    </location>
</feature>
<organism evidence="6 7">
    <name type="scientific">Aedes albopictus</name>
    <name type="common">Asian tiger mosquito</name>
    <name type="synonym">Stegomyia albopicta</name>
    <dbReference type="NCBI Taxonomy" id="7160"/>
    <lineage>
        <taxon>Eukaryota</taxon>
        <taxon>Metazoa</taxon>
        <taxon>Ecdysozoa</taxon>
        <taxon>Arthropoda</taxon>
        <taxon>Hexapoda</taxon>
        <taxon>Insecta</taxon>
        <taxon>Pterygota</taxon>
        <taxon>Neoptera</taxon>
        <taxon>Endopterygota</taxon>
        <taxon>Diptera</taxon>
        <taxon>Nematocera</taxon>
        <taxon>Culicoidea</taxon>
        <taxon>Culicidae</taxon>
        <taxon>Culicinae</taxon>
        <taxon>Aedini</taxon>
        <taxon>Aedes</taxon>
        <taxon>Stegomyia</taxon>
    </lineage>
</organism>
<accession>A0ABM1XW14</accession>
<dbReference type="SUPFAM" id="SSF52540">
    <property type="entry name" value="P-loop containing nucleoside triphosphate hydrolases"/>
    <property type="match status" value="1"/>
</dbReference>
<dbReference type="InterPro" id="IPR016491">
    <property type="entry name" value="Septin"/>
</dbReference>
<evidence type="ECO:0000313" key="6">
    <source>
        <dbReference type="EnsemblMetazoa" id="AALFPA23_003395.P3731"/>
    </source>
</evidence>
<feature type="compositionally biased region" description="Low complexity" evidence="4">
    <location>
        <begin position="177"/>
        <end position="201"/>
    </location>
</feature>
<dbReference type="InterPro" id="IPR030379">
    <property type="entry name" value="G_SEPTIN_dom"/>
</dbReference>
<dbReference type="Proteomes" id="UP000069940">
    <property type="component" value="Unassembled WGS sequence"/>
</dbReference>
<dbReference type="GeneID" id="109408584"/>
<reference evidence="6" key="2">
    <citation type="submission" date="2025-05" db="UniProtKB">
        <authorList>
            <consortium name="EnsemblMetazoa"/>
        </authorList>
    </citation>
    <scope>IDENTIFICATION</scope>
    <source>
        <strain evidence="6">Foshan</strain>
    </source>
</reference>
<dbReference type="EnsemblMetazoa" id="AALFPA23_003395.R3731">
    <property type="protein sequence ID" value="AALFPA23_003395.P3731"/>
    <property type="gene ID" value="AALFPA23_003395"/>
</dbReference>
<evidence type="ECO:0000259" key="5">
    <source>
        <dbReference type="PROSITE" id="PS51719"/>
    </source>
</evidence>
<proteinExistence type="inferred from homology"/>
<protein>
    <recommendedName>
        <fullName evidence="5">Septin-type G domain-containing protein</fullName>
    </recommendedName>
</protein>
<evidence type="ECO:0000256" key="1">
    <source>
        <dbReference type="ARBA" id="ARBA00022741"/>
    </source>
</evidence>
<feature type="compositionally biased region" description="Basic and acidic residues" evidence="4">
    <location>
        <begin position="95"/>
        <end position="122"/>
    </location>
</feature>
<dbReference type="Gene3D" id="3.40.50.300">
    <property type="entry name" value="P-loop containing nucleotide triphosphate hydrolases"/>
    <property type="match status" value="1"/>
</dbReference>
<dbReference type="InterPro" id="IPR027417">
    <property type="entry name" value="P-loop_NTPase"/>
</dbReference>
<comment type="similarity">
    <text evidence="3">Belongs to the TRAFAC class TrmE-Era-EngA-EngB-Septin-like GTPase superfamily. Septin GTPase family.</text>
</comment>
<keyword evidence="7" id="KW-1185">Reference proteome</keyword>
<feature type="domain" description="Septin-type G" evidence="5">
    <location>
        <begin position="286"/>
        <end position="557"/>
    </location>
</feature>
<name>A0ABM1XW14_AEDAL</name>
<dbReference type="RefSeq" id="XP_062710299.1">
    <property type="nucleotide sequence ID" value="XM_062854315.1"/>
</dbReference>
<feature type="compositionally biased region" description="Low complexity" evidence="4">
    <location>
        <begin position="138"/>
        <end position="160"/>
    </location>
</feature>
<feature type="region of interest" description="Disordered" evidence="4">
    <location>
        <begin position="1"/>
        <end position="203"/>
    </location>
</feature>
<dbReference type="PANTHER" id="PTHR18884">
    <property type="entry name" value="SEPTIN"/>
    <property type="match status" value="1"/>
</dbReference>
<feature type="compositionally biased region" description="Pro residues" evidence="4">
    <location>
        <begin position="9"/>
        <end position="18"/>
    </location>
</feature>
<evidence type="ECO:0000313" key="7">
    <source>
        <dbReference type="Proteomes" id="UP000069940"/>
    </source>
</evidence>
<evidence type="ECO:0000256" key="2">
    <source>
        <dbReference type="ARBA" id="ARBA00023134"/>
    </source>
</evidence>